<accession>A0AAV4MFJ8</accession>
<evidence type="ECO:0000313" key="1">
    <source>
        <dbReference type="EMBL" id="GIX71259.1"/>
    </source>
</evidence>
<name>A0AAV4MFJ8_CAEEX</name>
<organism evidence="1 2">
    <name type="scientific">Caerostris extrusa</name>
    <name type="common">Bark spider</name>
    <name type="synonym">Caerostris bankana</name>
    <dbReference type="NCBI Taxonomy" id="172846"/>
    <lineage>
        <taxon>Eukaryota</taxon>
        <taxon>Metazoa</taxon>
        <taxon>Ecdysozoa</taxon>
        <taxon>Arthropoda</taxon>
        <taxon>Chelicerata</taxon>
        <taxon>Arachnida</taxon>
        <taxon>Araneae</taxon>
        <taxon>Araneomorphae</taxon>
        <taxon>Entelegynae</taxon>
        <taxon>Araneoidea</taxon>
        <taxon>Araneidae</taxon>
        <taxon>Caerostris</taxon>
    </lineage>
</organism>
<sequence length="88" mass="9621">MTGKGNLEFSRFQTPRSEERITILRTGRGTDDGGETSIFLSCCGEILNGCVGEYSGITVDQSGKDRCLSIGNTNNVHCESSLKVIWWS</sequence>
<evidence type="ECO:0000313" key="2">
    <source>
        <dbReference type="Proteomes" id="UP001054945"/>
    </source>
</evidence>
<dbReference type="EMBL" id="BPLR01019736">
    <property type="protein sequence ID" value="GIX71259.1"/>
    <property type="molecule type" value="Genomic_DNA"/>
</dbReference>
<keyword evidence="2" id="KW-1185">Reference proteome</keyword>
<proteinExistence type="predicted"/>
<gene>
    <name evidence="1" type="ORF">CEXT_814581</name>
</gene>
<protein>
    <submittedName>
        <fullName evidence="1">Uncharacterized protein</fullName>
    </submittedName>
</protein>
<comment type="caution">
    <text evidence="1">The sequence shown here is derived from an EMBL/GenBank/DDBJ whole genome shotgun (WGS) entry which is preliminary data.</text>
</comment>
<dbReference type="AlphaFoldDB" id="A0AAV4MFJ8"/>
<reference evidence="1 2" key="1">
    <citation type="submission" date="2021-06" db="EMBL/GenBank/DDBJ databases">
        <title>Caerostris extrusa draft genome.</title>
        <authorList>
            <person name="Kono N."/>
            <person name="Arakawa K."/>
        </authorList>
    </citation>
    <scope>NUCLEOTIDE SEQUENCE [LARGE SCALE GENOMIC DNA]</scope>
</reference>
<dbReference type="Proteomes" id="UP001054945">
    <property type="component" value="Unassembled WGS sequence"/>
</dbReference>